<evidence type="ECO:0000313" key="14">
    <source>
        <dbReference type="EMBL" id="GAA5484140.1"/>
    </source>
</evidence>
<dbReference type="InterPro" id="IPR029009">
    <property type="entry name" value="ASB_dom_sf"/>
</dbReference>
<dbReference type="EMBL" id="BAABRI010000021">
    <property type="protein sequence ID" value="GAA5484140.1"/>
    <property type="molecule type" value="Genomic_DNA"/>
</dbReference>
<evidence type="ECO:0000259" key="13">
    <source>
        <dbReference type="Pfam" id="PF03315"/>
    </source>
</evidence>
<keyword evidence="9 11" id="KW-0456">Lyase</keyword>
<accession>A0ABP9URH5</accession>
<evidence type="ECO:0000256" key="2">
    <source>
        <dbReference type="ARBA" id="ARBA00004742"/>
    </source>
</evidence>
<dbReference type="Pfam" id="PF03315">
    <property type="entry name" value="SDH_beta"/>
    <property type="match status" value="1"/>
</dbReference>
<evidence type="ECO:0000256" key="4">
    <source>
        <dbReference type="ARBA" id="ARBA00022432"/>
    </source>
</evidence>
<keyword evidence="5 11" id="KW-0004">4Fe-4S</keyword>
<dbReference type="Gene3D" id="3.30.1330.90">
    <property type="entry name" value="D-3-phosphoglycerate dehydrogenase, domain 3"/>
    <property type="match status" value="1"/>
</dbReference>
<dbReference type="NCBIfam" id="TIGR00720">
    <property type="entry name" value="sda_mono"/>
    <property type="match status" value="1"/>
</dbReference>
<proteinExistence type="inferred from homology"/>
<evidence type="ECO:0000259" key="12">
    <source>
        <dbReference type="Pfam" id="PF03313"/>
    </source>
</evidence>
<comment type="pathway">
    <text evidence="2">Carbohydrate biosynthesis; gluconeogenesis.</text>
</comment>
<keyword evidence="7 11" id="KW-0408">Iron</keyword>
<evidence type="ECO:0000256" key="9">
    <source>
        <dbReference type="ARBA" id="ARBA00023239"/>
    </source>
</evidence>
<comment type="caution">
    <text evidence="14">The sequence shown here is derived from an EMBL/GenBank/DDBJ whole genome shotgun (WGS) entry which is preliminary data.</text>
</comment>
<dbReference type="EC" id="4.3.1.17" evidence="11"/>
<name>A0ABP9URH5_9BACT</name>
<protein>
    <recommendedName>
        <fullName evidence="11">L-serine dehydratase</fullName>
        <ecNumber evidence="11">4.3.1.17</ecNumber>
    </recommendedName>
</protein>
<dbReference type="RefSeq" id="WP_353568240.1">
    <property type="nucleotide sequence ID" value="NZ_BAABRI010000021.1"/>
</dbReference>
<evidence type="ECO:0000256" key="5">
    <source>
        <dbReference type="ARBA" id="ARBA00022485"/>
    </source>
</evidence>
<reference evidence="14 15" key="1">
    <citation type="submission" date="2024-02" db="EMBL/GenBank/DDBJ databases">
        <title>Haloferula sargassicola NBRC 104335.</title>
        <authorList>
            <person name="Ichikawa N."/>
            <person name="Katano-Makiyama Y."/>
            <person name="Hidaka K."/>
        </authorList>
    </citation>
    <scope>NUCLEOTIDE SEQUENCE [LARGE SCALE GENOMIC DNA]</scope>
    <source>
        <strain evidence="14 15">NBRC 104335</strain>
    </source>
</reference>
<comment type="cofactor">
    <cofactor evidence="1 11">
        <name>[4Fe-4S] cluster</name>
        <dbReference type="ChEBI" id="CHEBI:49883"/>
    </cofactor>
</comment>
<dbReference type="InterPro" id="IPR005131">
    <property type="entry name" value="Ser_deHydtase_bsu"/>
</dbReference>
<organism evidence="14 15">
    <name type="scientific">Haloferula sargassicola</name>
    <dbReference type="NCBI Taxonomy" id="490096"/>
    <lineage>
        <taxon>Bacteria</taxon>
        <taxon>Pseudomonadati</taxon>
        <taxon>Verrucomicrobiota</taxon>
        <taxon>Verrucomicrobiia</taxon>
        <taxon>Verrucomicrobiales</taxon>
        <taxon>Verrucomicrobiaceae</taxon>
        <taxon>Haloferula</taxon>
    </lineage>
</organism>
<keyword evidence="6 11" id="KW-0479">Metal-binding</keyword>
<keyword evidence="4 11" id="KW-0312">Gluconeogenesis</keyword>
<dbReference type="SUPFAM" id="SSF143548">
    <property type="entry name" value="Serine metabolism enzymes domain"/>
    <property type="match status" value="1"/>
</dbReference>
<dbReference type="Proteomes" id="UP001476282">
    <property type="component" value="Unassembled WGS sequence"/>
</dbReference>
<keyword evidence="15" id="KW-1185">Reference proteome</keyword>
<dbReference type="InterPro" id="IPR004644">
    <property type="entry name" value="Fe-S_L-Ser_mono"/>
</dbReference>
<comment type="catalytic activity">
    <reaction evidence="10 11">
        <text>L-serine = pyruvate + NH4(+)</text>
        <dbReference type="Rhea" id="RHEA:19169"/>
        <dbReference type="ChEBI" id="CHEBI:15361"/>
        <dbReference type="ChEBI" id="CHEBI:28938"/>
        <dbReference type="ChEBI" id="CHEBI:33384"/>
        <dbReference type="EC" id="4.3.1.17"/>
    </reaction>
</comment>
<evidence type="ECO:0000256" key="10">
    <source>
        <dbReference type="ARBA" id="ARBA00049406"/>
    </source>
</evidence>
<evidence type="ECO:0000256" key="1">
    <source>
        <dbReference type="ARBA" id="ARBA00001966"/>
    </source>
</evidence>
<comment type="similarity">
    <text evidence="3 11">Belongs to the iron-sulfur dependent L-serine dehydratase family.</text>
</comment>
<evidence type="ECO:0000256" key="8">
    <source>
        <dbReference type="ARBA" id="ARBA00023014"/>
    </source>
</evidence>
<feature type="domain" description="Serine dehydratase beta chain" evidence="13">
    <location>
        <begin position="21"/>
        <end position="174"/>
    </location>
</feature>
<dbReference type="PANTHER" id="PTHR30182">
    <property type="entry name" value="L-SERINE DEHYDRATASE"/>
    <property type="match status" value="1"/>
</dbReference>
<keyword evidence="8 11" id="KW-0411">Iron-sulfur</keyword>
<sequence length="474" mass="50073">MPRTAPLPAEPSTTADSAMISALDLFTIGIGPSSSHTVGPMRAALEFVKRLEAGGCHDEVGHLTCTLYGSLAATGKGHGTDRAIVLGFLGHDPETVDLPIIDACLGEVATSQVLKLPWGREIPFHWKRDLDFRRTRPLPLHANGMHFTATDAQGKVLADRVVYSLGGGFIADEETLRAPGAEGAEVPHPFISAEGLMAICETHGLRVSEVMQLNEAAHRPEAETRARLDAIWEAMQQCVQRGCEVEGILPGGLQVGRRAKAIHEKLRSRPEAALSDALSVLDWVNLYALAVNEENAGGGRVVTAPTNGAAGIIPAVLHYAVRFRHSPHADGVHRFLLAAGAVGLLYKRNASISGAEAGCQGEVGVACSMAAAGLVEFLGGTPSQVENAAEIGMEHNLGLTCDPIGGLVQIPCIERNAMGAVKAINAARLAMAGDGAHKVSLDKVIRTMWQTGRDMKSKYKETSRGGLAVNVVEC</sequence>
<evidence type="ECO:0000256" key="7">
    <source>
        <dbReference type="ARBA" id="ARBA00023004"/>
    </source>
</evidence>
<evidence type="ECO:0000313" key="15">
    <source>
        <dbReference type="Proteomes" id="UP001476282"/>
    </source>
</evidence>
<evidence type="ECO:0000256" key="3">
    <source>
        <dbReference type="ARBA" id="ARBA00008636"/>
    </source>
</evidence>
<dbReference type="PANTHER" id="PTHR30182:SF1">
    <property type="entry name" value="L-SERINE DEHYDRATASE 1"/>
    <property type="match status" value="1"/>
</dbReference>
<dbReference type="InterPro" id="IPR051318">
    <property type="entry name" value="Fe-S_L-Ser"/>
</dbReference>
<evidence type="ECO:0000256" key="11">
    <source>
        <dbReference type="RuleBase" id="RU366059"/>
    </source>
</evidence>
<gene>
    <name evidence="14" type="primary">tdcG</name>
    <name evidence="14" type="ORF">Hsar01_03381</name>
</gene>
<evidence type="ECO:0000256" key="6">
    <source>
        <dbReference type="ARBA" id="ARBA00022723"/>
    </source>
</evidence>
<dbReference type="InterPro" id="IPR005130">
    <property type="entry name" value="Ser_deHydtase-like_asu"/>
</dbReference>
<dbReference type="Pfam" id="PF03313">
    <property type="entry name" value="SDH_alpha"/>
    <property type="match status" value="1"/>
</dbReference>
<feature type="domain" description="Serine dehydratase-like alpha subunit" evidence="12">
    <location>
        <begin position="203"/>
        <end position="468"/>
    </location>
</feature>